<dbReference type="InterPro" id="IPR051328">
    <property type="entry name" value="T7SS_ABC-Transporter"/>
</dbReference>
<feature type="region of interest" description="Disordered" evidence="5">
    <location>
        <begin position="202"/>
        <end position="221"/>
    </location>
</feature>
<name>A0A1X6WTM4_9MICO</name>
<feature type="transmembrane region" description="Helical" evidence="6">
    <location>
        <begin position="701"/>
        <end position="725"/>
    </location>
</feature>
<dbReference type="InterPro" id="IPR023908">
    <property type="entry name" value="xxxLxxG_rpt"/>
</dbReference>
<feature type="domain" description="ABC-2 type transporter transmembrane" evidence="7">
    <location>
        <begin position="17"/>
        <end position="160"/>
    </location>
</feature>
<feature type="transmembrane region" description="Helical" evidence="6">
    <location>
        <begin position="768"/>
        <end position="790"/>
    </location>
</feature>
<sequence length="857" mass="85149">MAMFERADTDKRVTWLTLVGLVLVPLLIAAGFVFATWKVGDRLDEVTAAIVNEDEGAEIEGQQVPLGRQLSAGLVDADQDQNVTWVLSDEDDAAAGLSDGRYAASVTIPEGFSEAVASGTQEDPMAAQQATLDVVSSKTSPLADTVIIEAITSAAKSQFNQMWSEQYLDGVFVGFNDMGEQMREMGDAAGELATGADELDSGVGELSDGAGQLSDNSGGITEGAGALNDGVGGIADGASGLSEGAGALSDGIGQLDDGAQELAGGAGDLSDGLGELHDGVDDLPDQTQQLADGASDLDDGAGELSSGVDDYTTGIDEILSGFAGDGDDGGIQDLADGMGELEDGADQLSDGAQGVSDGLGEYQSGLEEGAAGAGGLAESTSPLSVDTLVDAGVIGSDEAAQLEGQMGQMCGQAEDPAVCEDTFLRGFTSGLAGGLGGAASGLDEQDPATGMSLADGASGVADGADELSGGIGEAQDGVAQLADGMTELSDNAPQLLEASEQLRDGASGLSDGTGELSDGVQQLADGMGPLVEGVEQSSDGAGQLADGAGAFADGVGELGDGAGQLADGAGELASGAGELGTGMDEFTVGLGQYTDGVVQLADGTTQLQDGTEQLSEGTGEFADGIEEGAEEVPSYSDAERDNLSTAVSQAIGGDEDGFSGLTQGSTIALLVIMAMWIGALITYTIVRAVPARALTSRAPSWKVLLTGLGPGLFVGLIQSVVLAILAHAVLGLPIFDFAPLLVLLLFAAVTFAVVTFALTALLGGVGRIISVAMVVLAVAGRLVGAVPGWFDAVAPFLPLTPAMNGVAALAAGAPGVGAAYGGLLGWLVLGLLGAFIAVVRGRMAGSSGLARLSRSGA</sequence>
<keyword evidence="3 6" id="KW-1133">Transmembrane helix</keyword>
<dbReference type="GO" id="GO:0016020">
    <property type="term" value="C:membrane"/>
    <property type="evidence" value="ECO:0007669"/>
    <property type="project" value="UniProtKB-SubCell"/>
</dbReference>
<gene>
    <name evidence="8" type="ORF">FM105_00090</name>
</gene>
<dbReference type="Gene3D" id="3.40.1710.10">
    <property type="entry name" value="abc type-2 transporter like domain"/>
    <property type="match status" value="1"/>
</dbReference>
<reference evidence="9" key="1">
    <citation type="submission" date="2017-02" db="EMBL/GenBank/DDBJ databases">
        <authorList>
            <person name="Dridi B."/>
        </authorList>
    </citation>
    <scope>NUCLEOTIDE SEQUENCE [LARGE SCALE GENOMIC DNA]</scope>
    <source>
        <strain evidence="9">B Co 03.10</strain>
    </source>
</reference>
<keyword evidence="4 6" id="KW-0472">Membrane</keyword>
<evidence type="ECO:0000313" key="8">
    <source>
        <dbReference type="EMBL" id="SLM88329.1"/>
    </source>
</evidence>
<dbReference type="GO" id="GO:0140359">
    <property type="term" value="F:ABC-type transporter activity"/>
    <property type="evidence" value="ECO:0007669"/>
    <property type="project" value="InterPro"/>
</dbReference>
<dbReference type="InterPro" id="IPR013525">
    <property type="entry name" value="ABC2_TM"/>
</dbReference>
<evidence type="ECO:0000259" key="7">
    <source>
        <dbReference type="Pfam" id="PF12698"/>
    </source>
</evidence>
<accession>A0A1X6WTM4</accession>
<feature type="transmembrane region" description="Helical" evidence="6">
    <location>
        <begin position="12"/>
        <end position="37"/>
    </location>
</feature>
<dbReference type="EMBL" id="FWFF01000001">
    <property type="protein sequence ID" value="SLM88329.1"/>
    <property type="molecule type" value="Genomic_DNA"/>
</dbReference>
<dbReference type="PANTHER" id="PTHR43077:SF10">
    <property type="entry name" value="TRANSPORT PERMEASE PROTEIN"/>
    <property type="match status" value="1"/>
</dbReference>
<dbReference type="Gene3D" id="1.10.287.950">
    <property type="entry name" value="Methyl-accepting chemotaxis protein"/>
    <property type="match status" value="1"/>
</dbReference>
<dbReference type="SUPFAM" id="SSF58104">
    <property type="entry name" value="Methyl-accepting chemotaxis protein (MCP) signaling domain"/>
    <property type="match status" value="2"/>
</dbReference>
<feature type="transmembrane region" description="Helical" evidence="6">
    <location>
        <begin position="818"/>
        <end position="839"/>
    </location>
</feature>
<evidence type="ECO:0000313" key="9">
    <source>
        <dbReference type="Proteomes" id="UP000196581"/>
    </source>
</evidence>
<proteinExistence type="predicted"/>
<dbReference type="RefSeq" id="WP_256970111.1">
    <property type="nucleotide sequence ID" value="NZ_FWFF01000001.1"/>
</dbReference>
<evidence type="ECO:0000256" key="5">
    <source>
        <dbReference type="SAM" id="MobiDB-lite"/>
    </source>
</evidence>
<feature type="domain" description="ABC-2 type transporter transmembrane" evidence="7">
    <location>
        <begin position="665"/>
        <end position="838"/>
    </location>
</feature>
<feature type="transmembrane region" description="Helical" evidence="6">
    <location>
        <begin position="737"/>
        <end position="761"/>
    </location>
</feature>
<feature type="transmembrane region" description="Helical" evidence="6">
    <location>
        <begin position="667"/>
        <end position="689"/>
    </location>
</feature>
<dbReference type="InterPro" id="IPR017500">
    <property type="entry name" value="Phage_infect_YhgE_N"/>
</dbReference>
<keyword evidence="9" id="KW-1185">Reference proteome</keyword>
<dbReference type="NCBIfam" id="TIGR03061">
    <property type="entry name" value="pip_yhgE_Nterm"/>
    <property type="match status" value="1"/>
</dbReference>
<evidence type="ECO:0000256" key="3">
    <source>
        <dbReference type="ARBA" id="ARBA00022989"/>
    </source>
</evidence>
<evidence type="ECO:0000256" key="1">
    <source>
        <dbReference type="ARBA" id="ARBA00004141"/>
    </source>
</evidence>
<evidence type="ECO:0000256" key="2">
    <source>
        <dbReference type="ARBA" id="ARBA00022692"/>
    </source>
</evidence>
<keyword evidence="2 6" id="KW-0812">Transmembrane</keyword>
<dbReference type="NCBIfam" id="TIGR03057">
    <property type="entry name" value="xxxLxxG_by_4"/>
    <property type="match status" value="9"/>
</dbReference>
<feature type="region of interest" description="Disordered" evidence="5">
    <location>
        <begin position="252"/>
        <end position="379"/>
    </location>
</feature>
<dbReference type="AlphaFoldDB" id="A0A1X6WTM4"/>
<protein>
    <submittedName>
        <fullName evidence="8">Membrane protein</fullName>
    </submittedName>
</protein>
<organism evidence="8 9">
    <name type="scientific">Brevibacterium yomogidense</name>
    <dbReference type="NCBI Taxonomy" id="946573"/>
    <lineage>
        <taxon>Bacteria</taxon>
        <taxon>Bacillati</taxon>
        <taxon>Actinomycetota</taxon>
        <taxon>Actinomycetes</taxon>
        <taxon>Micrococcales</taxon>
        <taxon>Brevibacteriaceae</taxon>
        <taxon>Brevibacterium</taxon>
    </lineage>
</organism>
<comment type="subcellular location">
    <subcellularLocation>
        <location evidence="1">Membrane</location>
        <topology evidence="1">Multi-pass membrane protein</topology>
    </subcellularLocation>
</comment>
<dbReference type="Pfam" id="PF12698">
    <property type="entry name" value="ABC2_membrane_3"/>
    <property type="match status" value="2"/>
</dbReference>
<dbReference type="PANTHER" id="PTHR43077">
    <property type="entry name" value="TRANSPORT PERMEASE YVFS-RELATED"/>
    <property type="match status" value="1"/>
</dbReference>
<evidence type="ECO:0000256" key="6">
    <source>
        <dbReference type="SAM" id="Phobius"/>
    </source>
</evidence>
<dbReference type="Proteomes" id="UP000196581">
    <property type="component" value="Unassembled WGS sequence"/>
</dbReference>
<evidence type="ECO:0000256" key="4">
    <source>
        <dbReference type="ARBA" id="ARBA00023136"/>
    </source>
</evidence>